<dbReference type="Proteomes" id="UP000613768">
    <property type="component" value="Unassembled WGS sequence"/>
</dbReference>
<dbReference type="AlphaFoldDB" id="A0AAW3ZPB4"/>
<gene>
    <name evidence="1" type="ORF">IFO71_19900</name>
</gene>
<evidence type="ECO:0000313" key="1">
    <source>
        <dbReference type="EMBL" id="MBD8528018.1"/>
    </source>
</evidence>
<comment type="caution">
    <text evidence="1">The sequence shown here is derived from an EMBL/GenBank/DDBJ whole genome shotgun (WGS) entry which is preliminary data.</text>
</comment>
<name>A0AAW3ZPB4_9GAMM</name>
<sequence length="168" mass="18572">MKSQIFAVFLMLVTTDPSASDSSTHCGASEEVFFSCNLEGSAKTVSLCGESSEYGSPKWVQYRFGTLGDAELVFPAKRDGSLEKFGGVHQTAKAIGLNIMEVWFRVGVYDYMIEHISGGECEEQCEDSNDLVVFKRGKAVMKLECRAPVINNLWPLYGHISADQSRRP</sequence>
<accession>A0AAW3ZPB4</accession>
<protein>
    <submittedName>
        <fullName evidence="1">Uncharacterized protein</fullName>
    </submittedName>
</protein>
<proteinExistence type="predicted"/>
<keyword evidence="2" id="KW-1185">Reference proteome</keyword>
<organism evidence="1 2">
    <name type="scientific">Pseudomarimonas arenosa</name>
    <dbReference type="NCBI Taxonomy" id="2774145"/>
    <lineage>
        <taxon>Bacteria</taxon>
        <taxon>Pseudomonadati</taxon>
        <taxon>Pseudomonadota</taxon>
        <taxon>Gammaproteobacteria</taxon>
        <taxon>Lysobacterales</taxon>
        <taxon>Lysobacteraceae</taxon>
        <taxon>Pseudomarimonas</taxon>
    </lineage>
</organism>
<dbReference type="RefSeq" id="WP_192031439.1">
    <property type="nucleotide sequence ID" value="NZ_JACYTR010000077.1"/>
</dbReference>
<evidence type="ECO:0000313" key="2">
    <source>
        <dbReference type="Proteomes" id="UP000613768"/>
    </source>
</evidence>
<dbReference type="EMBL" id="JACYTR010000077">
    <property type="protein sequence ID" value="MBD8528018.1"/>
    <property type="molecule type" value="Genomic_DNA"/>
</dbReference>
<reference evidence="1 2" key="1">
    <citation type="submission" date="2020-09" db="EMBL/GenBank/DDBJ databases">
        <title>Pseudoxanthomonas sp. CAU 1598 isolated from sand of Yaerae Beach.</title>
        <authorList>
            <person name="Kim W."/>
        </authorList>
    </citation>
    <scope>NUCLEOTIDE SEQUENCE [LARGE SCALE GENOMIC DNA]</scope>
    <source>
        <strain evidence="1 2">CAU 1598</strain>
    </source>
</reference>